<proteinExistence type="inferred from homology"/>
<evidence type="ECO:0000313" key="4">
    <source>
        <dbReference type="Proteomes" id="UP000051565"/>
    </source>
</evidence>
<keyword evidence="4" id="KW-1185">Reference proteome</keyword>
<dbReference type="Pfam" id="PF02452">
    <property type="entry name" value="PemK_toxin"/>
    <property type="match status" value="1"/>
</dbReference>
<dbReference type="Proteomes" id="UP000051565">
    <property type="component" value="Unassembled WGS sequence"/>
</dbReference>
<dbReference type="GO" id="GO:0003677">
    <property type="term" value="F:DNA binding"/>
    <property type="evidence" value="ECO:0007669"/>
    <property type="project" value="InterPro"/>
</dbReference>
<name>A0A0R2JNY6_9LACO</name>
<evidence type="ECO:0000256" key="1">
    <source>
        <dbReference type="ARBA" id="ARBA00007521"/>
    </source>
</evidence>
<evidence type="ECO:0008006" key="5">
    <source>
        <dbReference type="Google" id="ProtNLM"/>
    </source>
</evidence>
<reference evidence="3 4" key="1">
    <citation type="journal article" date="2015" name="Genome Announc.">
        <title>Expanding the biotechnology potential of lactobacilli through comparative genomics of 213 strains and associated genera.</title>
        <authorList>
            <person name="Sun Z."/>
            <person name="Harris H.M."/>
            <person name="McCann A."/>
            <person name="Guo C."/>
            <person name="Argimon S."/>
            <person name="Zhang W."/>
            <person name="Yang X."/>
            <person name="Jeffery I.B."/>
            <person name="Cooney J.C."/>
            <person name="Kagawa T.F."/>
            <person name="Liu W."/>
            <person name="Song Y."/>
            <person name="Salvetti E."/>
            <person name="Wrobel A."/>
            <person name="Rasinkangas P."/>
            <person name="Parkhill J."/>
            <person name="Rea M.C."/>
            <person name="O'Sullivan O."/>
            <person name="Ritari J."/>
            <person name="Douillard F.P."/>
            <person name="Paul Ross R."/>
            <person name="Yang R."/>
            <person name="Briner A.E."/>
            <person name="Felis G.E."/>
            <person name="de Vos W.M."/>
            <person name="Barrangou R."/>
            <person name="Klaenhammer T.R."/>
            <person name="Caufield P.W."/>
            <person name="Cui Y."/>
            <person name="Zhang H."/>
            <person name="O'Toole P.W."/>
        </authorList>
    </citation>
    <scope>NUCLEOTIDE SEQUENCE [LARGE SCALE GENOMIC DNA]</scope>
    <source>
        <strain evidence="3 4">DSM 20690</strain>
    </source>
</reference>
<dbReference type="EMBL" id="JQBT01000033">
    <property type="protein sequence ID" value="KRN78824.1"/>
    <property type="molecule type" value="Genomic_DNA"/>
</dbReference>
<dbReference type="AlphaFoldDB" id="A0A0R2JNY6"/>
<dbReference type="PATRIC" id="fig|1122148.6.peg.1130"/>
<comment type="caution">
    <text evidence="3">The sequence shown here is derived from an EMBL/GenBank/DDBJ whole genome shotgun (WGS) entry which is preliminary data.</text>
</comment>
<organism evidence="3 4">
    <name type="scientific">Fructilactobacillus lindneri DSM 20690 = JCM 11027</name>
    <dbReference type="NCBI Taxonomy" id="1122148"/>
    <lineage>
        <taxon>Bacteria</taxon>
        <taxon>Bacillati</taxon>
        <taxon>Bacillota</taxon>
        <taxon>Bacilli</taxon>
        <taxon>Lactobacillales</taxon>
        <taxon>Lactobacillaceae</taxon>
        <taxon>Fructilactobacillus</taxon>
    </lineage>
</organism>
<protein>
    <recommendedName>
        <fullName evidence="5">Type II toxin-antitoxin system PemK/MazF family toxin</fullName>
    </recommendedName>
</protein>
<keyword evidence="2" id="KW-1277">Toxin-antitoxin system</keyword>
<comment type="similarity">
    <text evidence="1">Belongs to the PemK/MazF family.</text>
</comment>
<dbReference type="GeneID" id="61249773"/>
<evidence type="ECO:0000313" key="3">
    <source>
        <dbReference type="EMBL" id="KRN78824.1"/>
    </source>
</evidence>
<dbReference type="InterPro" id="IPR003477">
    <property type="entry name" value="PemK-like"/>
</dbReference>
<dbReference type="RefSeq" id="WP_065866164.1">
    <property type="nucleotide sequence ID" value="NZ_FUXS01000002.1"/>
</dbReference>
<dbReference type="OrthoDB" id="9808744at2"/>
<accession>A0A0R2JNY6</accession>
<dbReference type="SUPFAM" id="SSF50118">
    <property type="entry name" value="Cell growth inhibitor/plasmid maintenance toxic component"/>
    <property type="match status" value="1"/>
</dbReference>
<dbReference type="Gene3D" id="2.30.30.110">
    <property type="match status" value="1"/>
</dbReference>
<gene>
    <name evidence="3" type="ORF">IV52_GL001104</name>
</gene>
<evidence type="ECO:0000256" key="2">
    <source>
        <dbReference type="ARBA" id="ARBA00022649"/>
    </source>
</evidence>
<dbReference type="InterPro" id="IPR011067">
    <property type="entry name" value="Plasmid_toxin/cell-grow_inhib"/>
</dbReference>
<sequence length="106" mass="11738">MSGINRPKQGDIIFIDAEPHSGHEYGGHNEINKNIRRPFLVLSGNYYNLGTGMIAGFPITHKEPKFSPSIKINTPKIKGYAVAQILGYDFFARNGTISETLDKKSS</sequence>